<dbReference type="PANTHER" id="PTHR43437">
    <property type="entry name" value="HYDROXYACYL-THIOESTER DEHYDRATASE TYPE 2, MITOCHONDRIAL-RELATED"/>
    <property type="match status" value="1"/>
</dbReference>
<evidence type="ECO:0000313" key="3">
    <source>
        <dbReference type="Proteomes" id="UP000831782"/>
    </source>
</evidence>
<sequence length="111" mass="12323">MTKERVRQYAFLSGDDNPIHLDESAAVRQGFPAPIAHGLLTMGLVMSIASPFTEKGMSISTYVMRFLKPVYVDETIEITAEVVHMGNCIHLKITGEKVRGSLIMHPSHNLQ</sequence>
<dbReference type="Proteomes" id="UP000831782">
    <property type="component" value="Chromosome"/>
</dbReference>
<name>A0ABY4F2X4_9BACI</name>
<keyword evidence="3" id="KW-1185">Reference proteome</keyword>
<dbReference type="CDD" id="cd03441">
    <property type="entry name" value="R_hydratase_like"/>
    <property type="match status" value="1"/>
</dbReference>
<feature type="domain" description="MaoC-like" evidence="1">
    <location>
        <begin position="1"/>
        <end position="88"/>
    </location>
</feature>
<dbReference type="InterPro" id="IPR029069">
    <property type="entry name" value="HotDog_dom_sf"/>
</dbReference>
<reference evidence="2 3" key="1">
    <citation type="submission" date="2022-04" db="EMBL/GenBank/DDBJ databases">
        <title>Gracilibacillus sp. isolated from saltern.</title>
        <authorList>
            <person name="Won M."/>
            <person name="Lee C.-M."/>
            <person name="Woen H.-Y."/>
            <person name="Kwon S.-W."/>
        </authorList>
    </citation>
    <scope>NUCLEOTIDE SEQUENCE [LARGE SCALE GENOMIC DNA]</scope>
    <source>
        <strain evidence="2 3">SSWR10-1</strain>
    </source>
</reference>
<dbReference type="EMBL" id="CP095072">
    <property type="protein sequence ID" value="UOQ50417.1"/>
    <property type="molecule type" value="Genomic_DNA"/>
</dbReference>
<dbReference type="InterPro" id="IPR050965">
    <property type="entry name" value="UPF0336/Enoyl-CoA_hydratase"/>
</dbReference>
<accession>A0ABY4F2X4</accession>
<evidence type="ECO:0000259" key="1">
    <source>
        <dbReference type="Pfam" id="PF01575"/>
    </source>
</evidence>
<dbReference type="Gene3D" id="3.10.129.10">
    <property type="entry name" value="Hotdog Thioesterase"/>
    <property type="match status" value="1"/>
</dbReference>
<gene>
    <name evidence="2" type="ORF">MUN88_10355</name>
</gene>
<evidence type="ECO:0000313" key="2">
    <source>
        <dbReference type="EMBL" id="UOQ50417.1"/>
    </source>
</evidence>
<protein>
    <submittedName>
        <fullName evidence="2">MaoC family dehydratase</fullName>
    </submittedName>
</protein>
<dbReference type="Pfam" id="PF01575">
    <property type="entry name" value="MaoC_dehydratas"/>
    <property type="match status" value="1"/>
</dbReference>
<dbReference type="InterPro" id="IPR002539">
    <property type="entry name" value="MaoC-like_dom"/>
</dbReference>
<dbReference type="RefSeq" id="WP_244724087.1">
    <property type="nucleotide sequence ID" value="NZ_CP095072.1"/>
</dbReference>
<dbReference type="PANTHER" id="PTHR43437:SF3">
    <property type="entry name" value="HYDROXYACYL-THIOESTER DEHYDRATASE TYPE 2, MITOCHONDRIAL"/>
    <property type="match status" value="1"/>
</dbReference>
<organism evidence="2 3">
    <name type="scientific">Gracilibacillus caseinilyticus</name>
    <dbReference type="NCBI Taxonomy" id="2932256"/>
    <lineage>
        <taxon>Bacteria</taxon>
        <taxon>Bacillati</taxon>
        <taxon>Bacillota</taxon>
        <taxon>Bacilli</taxon>
        <taxon>Bacillales</taxon>
        <taxon>Bacillaceae</taxon>
        <taxon>Gracilibacillus</taxon>
    </lineage>
</organism>
<dbReference type="SUPFAM" id="SSF54637">
    <property type="entry name" value="Thioesterase/thiol ester dehydrase-isomerase"/>
    <property type="match status" value="1"/>
</dbReference>
<proteinExistence type="predicted"/>